<feature type="compositionally biased region" description="Basic and acidic residues" evidence="1">
    <location>
        <begin position="241"/>
        <end position="256"/>
    </location>
</feature>
<evidence type="ECO:0000256" key="1">
    <source>
        <dbReference type="SAM" id="MobiDB-lite"/>
    </source>
</evidence>
<keyword evidence="4" id="KW-1185">Reference proteome</keyword>
<evidence type="ECO:0000313" key="4">
    <source>
        <dbReference type="Proteomes" id="UP001164743"/>
    </source>
</evidence>
<name>A0ABY7CAA9_9BASI</name>
<evidence type="ECO:0000313" key="3">
    <source>
        <dbReference type="EMBL" id="WAQ81328.1"/>
    </source>
</evidence>
<feature type="region of interest" description="Disordered" evidence="1">
    <location>
        <begin position="29"/>
        <end position="58"/>
    </location>
</feature>
<feature type="signal peptide" evidence="2">
    <location>
        <begin position="1"/>
        <end position="20"/>
    </location>
</feature>
<accession>A0ABY7CAA9</accession>
<feature type="compositionally biased region" description="Low complexity" evidence="1">
    <location>
        <begin position="225"/>
        <end position="236"/>
    </location>
</feature>
<protein>
    <submittedName>
        <fullName evidence="3">Uncharacterized protein</fullName>
    </submittedName>
</protein>
<dbReference type="GeneID" id="77806614"/>
<evidence type="ECO:0000256" key="2">
    <source>
        <dbReference type="SAM" id="SignalP"/>
    </source>
</evidence>
<dbReference type="Proteomes" id="UP001164743">
    <property type="component" value="Chromosome 1A"/>
</dbReference>
<feature type="region of interest" description="Disordered" evidence="1">
    <location>
        <begin position="215"/>
        <end position="256"/>
    </location>
</feature>
<feature type="chain" id="PRO_5045661923" evidence="2">
    <location>
        <begin position="21"/>
        <end position="256"/>
    </location>
</feature>
<reference evidence="3" key="1">
    <citation type="submission" date="2022-10" db="EMBL/GenBank/DDBJ databases">
        <title>Puccinia triticina Genome sequencing and assembly.</title>
        <authorList>
            <person name="Li C."/>
        </authorList>
    </citation>
    <scope>NUCLEOTIDE SEQUENCE</scope>
    <source>
        <strain evidence="3">Pt15</strain>
    </source>
</reference>
<dbReference type="EMBL" id="CP110421">
    <property type="protein sequence ID" value="WAQ81328.1"/>
    <property type="molecule type" value="Genomic_DNA"/>
</dbReference>
<dbReference type="RefSeq" id="XP_053016883.1">
    <property type="nucleotide sequence ID" value="XM_053165719.1"/>
</dbReference>
<sequence length="256" mass="28756">MCAAVRAALVPFVLAGRVKAGHLAQAPYDRRRNPFAAPQGPGEGGFDRRRSRSAARPREANLSLKRALFLDPRHARHCKCDVCPEYAELTRGDLDRMGETLSNSELNLYLELQKQRLAMQQPSIPQRAMQNLKKLLRTNPNSTIPKSNTCNKWVEKSLRYFSRVDNMETPAENKGVVEKVDPITNENLEEPEEEPLVPLMWDGDIPEEPFVSVVTWPGEEEAEPETAAAAPPHQAPDGSSEETREERALRGRENLP</sequence>
<proteinExistence type="predicted"/>
<organism evidence="3 4">
    <name type="scientific">Puccinia triticina</name>
    <dbReference type="NCBI Taxonomy" id="208348"/>
    <lineage>
        <taxon>Eukaryota</taxon>
        <taxon>Fungi</taxon>
        <taxon>Dikarya</taxon>
        <taxon>Basidiomycota</taxon>
        <taxon>Pucciniomycotina</taxon>
        <taxon>Pucciniomycetes</taxon>
        <taxon>Pucciniales</taxon>
        <taxon>Pucciniaceae</taxon>
        <taxon>Puccinia</taxon>
    </lineage>
</organism>
<keyword evidence="2" id="KW-0732">Signal</keyword>
<gene>
    <name evidence="3" type="ORF">PtA15_1A668</name>
</gene>